<proteinExistence type="predicted"/>
<sequence>MQELVDKLIMLDPQASENLKVVSYFDTLISGRVGLDGLLRGSAALSGAVAGAERNGKVSRFDPDGLSVRTGTPGQRRPVRVVGSGSVWLERDGRLHANDEMIVDRLAFATELLAARSRPVGRLEVIIDATRPLEERSIALATLRLEPSTRIRIIATAADCPIAAAPAAVVPTRYGMVRATLDVSGGSTPDCRAGLGPWVRADHAPDSWEKAVIAHRLTDSDIPVVDATDLGAMLNLARAYDPDFVHDDTKVLAGLDDRSAEILRVLVDTNSLRAAAAKLAMHHSTLQAKHESLVDVLGYDPRTIAGRMRYLSAEFYRRIGSA</sequence>
<protein>
    <recommendedName>
        <fullName evidence="3">PucR C-terminal helix-turn-helix domain-containing protein</fullName>
    </recommendedName>
</protein>
<dbReference type="KEGG" id="nno:NONO_c35990"/>
<dbReference type="EMBL" id="CP006850">
    <property type="protein sequence ID" value="AHH18386.1"/>
    <property type="molecule type" value="Genomic_DNA"/>
</dbReference>
<evidence type="ECO:0000313" key="2">
    <source>
        <dbReference type="Proteomes" id="UP000019150"/>
    </source>
</evidence>
<dbReference type="HOGENOM" id="CLU_068869_0_0_11"/>
<reference evidence="1 2" key="1">
    <citation type="journal article" date="2014" name="Appl. Environ. Microbiol.">
        <title>Insights into the Microbial Degradation of Rubber and Gutta-Percha by Analysis of the Complete Genome of Nocardia nova SH22a.</title>
        <authorList>
            <person name="Luo Q."/>
            <person name="Hiessl S."/>
            <person name="Poehlein A."/>
            <person name="Daniel R."/>
            <person name="Steinbuchel A."/>
        </authorList>
    </citation>
    <scope>NUCLEOTIDE SEQUENCE [LARGE SCALE GENOMIC DNA]</scope>
    <source>
        <strain evidence="1">SH22a</strain>
    </source>
</reference>
<dbReference type="PATRIC" id="fig|1415166.3.peg.3692"/>
<keyword evidence="2" id="KW-1185">Reference proteome</keyword>
<dbReference type="AlphaFoldDB" id="W5TME7"/>
<dbReference type="InterPro" id="IPR042070">
    <property type="entry name" value="PucR_C-HTH_sf"/>
</dbReference>
<dbReference type="Gene3D" id="1.10.10.2840">
    <property type="entry name" value="PucR C-terminal helix-turn-helix domain"/>
    <property type="match status" value="1"/>
</dbReference>
<gene>
    <name evidence="1" type="ORF">NONO_c35990</name>
</gene>
<evidence type="ECO:0000313" key="1">
    <source>
        <dbReference type="EMBL" id="AHH18386.1"/>
    </source>
</evidence>
<dbReference type="STRING" id="1415166.NONO_c35990"/>
<dbReference type="eggNOG" id="COG2508">
    <property type="taxonomic scope" value="Bacteria"/>
</dbReference>
<evidence type="ECO:0008006" key="3">
    <source>
        <dbReference type="Google" id="ProtNLM"/>
    </source>
</evidence>
<accession>W5TME7</accession>
<name>W5TME7_9NOCA</name>
<dbReference type="Proteomes" id="UP000019150">
    <property type="component" value="Chromosome"/>
</dbReference>
<organism evidence="1 2">
    <name type="scientific">Nocardia nova SH22a</name>
    <dbReference type="NCBI Taxonomy" id="1415166"/>
    <lineage>
        <taxon>Bacteria</taxon>
        <taxon>Bacillati</taxon>
        <taxon>Actinomycetota</taxon>
        <taxon>Actinomycetes</taxon>
        <taxon>Mycobacteriales</taxon>
        <taxon>Nocardiaceae</taxon>
        <taxon>Nocardia</taxon>
    </lineage>
</organism>